<dbReference type="PANTHER" id="PTHR32039">
    <property type="entry name" value="MAGNESIUM-CHELATASE SUBUNIT CHLI"/>
    <property type="match status" value="1"/>
</dbReference>
<protein>
    <submittedName>
        <fullName evidence="3">YifB family Mg chelatase-like AAA ATPase</fullName>
    </submittedName>
</protein>
<dbReference type="InterPro" id="IPR025158">
    <property type="entry name" value="Mg_chelat-rel_C"/>
</dbReference>
<dbReference type="Gene3D" id="3.30.230.10">
    <property type="match status" value="1"/>
</dbReference>
<dbReference type="InterPro" id="IPR045006">
    <property type="entry name" value="CHLI-like"/>
</dbReference>
<evidence type="ECO:0000313" key="4">
    <source>
        <dbReference type="Proteomes" id="UP001559623"/>
    </source>
</evidence>
<sequence length="509" mass="55055">MFAKSYGAVTFGVDGKIIDVEVDVSYGFPAFDIVGLLDTAVKESRERVRTAIKNTGMKLKPARVTINLAPADIRKDSSGLDLPIAIGLLAAYGLLPPECIKDSLFAAELSLEGELRSVRGVLPMTVGAKEHGFREIFVAPGNASEALLVDGITVYAPKNLRELCDFFSNKANLAPSAATPNIPNSTEAPLDDFADVQGQFLAKRALEIAAAGGHNLLMVGVPGSGKTMLARRLPSILPPMTRQEALEVTKIYSIAGLLRDGSGLVESRPFRSPHHTTSTVAMIGGGSIPRPGEVTLSNNGVLFLDELPEFNKSTLEVLRQPLEDGAVTVARVNATLTFPSRMILVCAMNPCPCGYFGDKEKNCDCTPNEIKRYTRKISGPLLDRIDIHVHVPRVKYEDMTSAAKAEPSAAIRARVLTARSIQMERLKEWGIFCNAQMSHAILKKTCELAPEAQNLLAQAFHVMNLSARSYDRIIKVARTIADLDDAATIEAKHVGEAIQLRDDVGLNVE</sequence>
<dbReference type="NCBIfam" id="TIGR00368">
    <property type="entry name" value="YifB family Mg chelatase-like AAA ATPase"/>
    <property type="match status" value="1"/>
</dbReference>
<dbReference type="EMBL" id="JARVLH010000001">
    <property type="protein sequence ID" value="MEX5284443.1"/>
    <property type="molecule type" value="Genomic_DNA"/>
</dbReference>
<feature type="domain" description="AAA+ ATPase" evidence="2">
    <location>
        <begin position="212"/>
        <end position="395"/>
    </location>
</feature>
<evidence type="ECO:0000259" key="2">
    <source>
        <dbReference type="SMART" id="SM00382"/>
    </source>
</evidence>
<dbReference type="InterPro" id="IPR020568">
    <property type="entry name" value="Ribosomal_Su5_D2-typ_SF"/>
</dbReference>
<dbReference type="SUPFAM" id="SSF54211">
    <property type="entry name" value="Ribosomal protein S5 domain 2-like"/>
    <property type="match status" value="1"/>
</dbReference>
<comment type="similarity">
    <text evidence="1">Belongs to the Mg-chelatase subunits D/I family. ComM subfamily.</text>
</comment>
<gene>
    <name evidence="3" type="ORF">QCO44_02120</name>
</gene>
<dbReference type="InterPro" id="IPR003593">
    <property type="entry name" value="AAA+_ATPase"/>
</dbReference>
<keyword evidence="4" id="KW-1185">Reference proteome</keyword>
<reference evidence="3 4" key="1">
    <citation type="submission" date="2023-04" db="EMBL/GenBank/DDBJ databases">
        <title>Genome Sequence of Selenomonas sputigena ATCC 33150.</title>
        <authorList>
            <person name="Miller D.P."/>
            <person name="Anvari S."/>
            <person name="Polson S.W."/>
            <person name="Macdonald M."/>
            <person name="Mcdowell J.V."/>
        </authorList>
    </citation>
    <scope>NUCLEOTIDE SEQUENCE [LARGE SCALE GENOMIC DNA]</scope>
    <source>
        <strain evidence="3 4">ATCC 33150</strain>
    </source>
</reference>
<comment type="caution">
    <text evidence="3">The sequence shown here is derived from an EMBL/GenBank/DDBJ whole genome shotgun (WGS) entry which is preliminary data.</text>
</comment>
<dbReference type="Pfam" id="PF01078">
    <property type="entry name" value="Mg_chelatase"/>
    <property type="match status" value="1"/>
</dbReference>
<dbReference type="InterPro" id="IPR004482">
    <property type="entry name" value="Mg_chelat-rel"/>
</dbReference>
<dbReference type="InterPro" id="IPR014721">
    <property type="entry name" value="Ribsml_uS5_D2-typ_fold_subgr"/>
</dbReference>
<dbReference type="SMART" id="SM00382">
    <property type="entry name" value="AAA"/>
    <property type="match status" value="1"/>
</dbReference>
<dbReference type="InterPro" id="IPR027417">
    <property type="entry name" value="P-loop_NTPase"/>
</dbReference>
<dbReference type="SUPFAM" id="SSF52540">
    <property type="entry name" value="P-loop containing nucleoside triphosphate hydrolases"/>
    <property type="match status" value="1"/>
</dbReference>
<dbReference type="Pfam" id="PF13541">
    <property type="entry name" value="ChlI"/>
    <property type="match status" value="1"/>
</dbReference>
<organism evidence="3 4">
    <name type="scientific">Selenomonas sputigena</name>
    <dbReference type="NCBI Taxonomy" id="69823"/>
    <lineage>
        <taxon>Bacteria</taxon>
        <taxon>Bacillati</taxon>
        <taxon>Bacillota</taxon>
        <taxon>Negativicutes</taxon>
        <taxon>Selenomonadales</taxon>
        <taxon>Selenomonadaceae</taxon>
        <taxon>Selenomonas</taxon>
    </lineage>
</organism>
<dbReference type="Gene3D" id="3.40.50.300">
    <property type="entry name" value="P-loop containing nucleotide triphosphate hydrolases"/>
    <property type="match status" value="1"/>
</dbReference>
<accession>A0ABV3X4K0</accession>
<dbReference type="RefSeq" id="WP_368846154.1">
    <property type="nucleotide sequence ID" value="NZ_CP194411.1"/>
</dbReference>
<dbReference type="Proteomes" id="UP001559623">
    <property type="component" value="Unassembled WGS sequence"/>
</dbReference>
<dbReference type="InterPro" id="IPR000523">
    <property type="entry name" value="Mg_chelatse_chII-like_cat_dom"/>
</dbReference>
<dbReference type="PANTHER" id="PTHR32039:SF7">
    <property type="entry name" value="COMPETENCE PROTEIN COMM"/>
    <property type="match status" value="1"/>
</dbReference>
<evidence type="ECO:0000313" key="3">
    <source>
        <dbReference type="EMBL" id="MEX5284443.1"/>
    </source>
</evidence>
<proteinExistence type="inferred from homology"/>
<evidence type="ECO:0000256" key="1">
    <source>
        <dbReference type="ARBA" id="ARBA00006354"/>
    </source>
</evidence>
<name>A0ABV3X4K0_9FIRM</name>
<dbReference type="Pfam" id="PF13335">
    <property type="entry name" value="Mg_chelatase_C"/>
    <property type="match status" value="1"/>
</dbReference>